<reference evidence="2 3" key="1">
    <citation type="journal article" date="2019" name="Sci. Rep.">
        <title>Sulfobacillus thermotolerans: new insights into resistance and metabolic capacities of acidophilic chemolithotrophs.</title>
        <authorList>
            <person name="Panyushkina A.E."/>
            <person name="Babenko V.V."/>
            <person name="Nikitina A.S."/>
            <person name="Selezneva O.V."/>
            <person name="Tsaplina I.A."/>
            <person name="Letarova M.A."/>
            <person name="Kostryukova E.S."/>
            <person name="Letarov A.V."/>
        </authorList>
    </citation>
    <scope>NUCLEOTIDE SEQUENCE [LARGE SCALE GENOMIC DNA]</scope>
    <source>
        <strain evidence="2 3">Kr1</strain>
    </source>
</reference>
<dbReference type="InterPro" id="IPR018720">
    <property type="entry name" value="DUF2249"/>
</dbReference>
<dbReference type="EMBL" id="CP019454">
    <property type="protein sequence ID" value="AUW94708.1"/>
    <property type="molecule type" value="Genomic_DNA"/>
</dbReference>
<sequence>MKELDVRPMLNAGVDPFDDIMAFVAELRAGEGFRLWATFRPNPLLNVLAHRGYEGQAREISDGNWAIDFTPTT</sequence>
<protein>
    <recommendedName>
        <fullName evidence="1">DUF2249 domain-containing protein</fullName>
    </recommendedName>
</protein>
<gene>
    <name evidence="2" type="ORF">BXT84_12745</name>
</gene>
<organism evidence="2 3">
    <name type="scientific">Sulfobacillus thermotolerans</name>
    <dbReference type="NCBI Taxonomy" id="338644"/>
    <lineage>
        <taxon>Bacteria</taxon>
        <taxon>Bacillati</taxon>
        <taxon>Bacillota</taxon>
        <taxon>Clostridia</taxon>
        <taxon>Eubacteriales</taxon>
        <taxon>Clostridiales Family XVII. Incertae Sedis</taxon>
        <taxon>Sulfobacillus</taxon>
    </lineage>
</organism>
<dbReference type="Pfam" id="PF10006">
    <property type="entry name" value="DUF2249"/>
    <property type="match status" value="1"/>
</dbReference>
<evidence type="ECO:0000313" key="2">
    <source>
        <dbReference type="EMBL" id="AUW94708.1"/>
    </source>
</evidence>
<feature type="domain" description="DUF2249" evidence="1">
    <location>
        <begin position="3"/>
        <end position="70"/>
    </location>
</feature>
<evidence type="ECO:0000259" key="1">
    <source>
        <dbReference type="Pfam" id="PF10006"/>
    </source>
</evidence>
<name>A0ABM6RTS4_9FIRM</name>
<accession>A0ABM6RTS4</accession>
<keyword evidence="3" id="KW-1185">Reference proteome</keyword>
<proteinExistence type="predicted"/>
<dbReference type="RefSeq" id="WP_103374617.1">
    <property type="nucleotide sequence ID" value="NZ_CP133983.1"/>
</dbReference>
<evidence type="ECO:0000313" key="3">
    <source>
        <dbReference type="Proteomes" id="UP000325292"/>
    </source>
</evidence>
<dbReference type="Proteomes" id="UP000325292">
    <property type="component" value="Chromosome"/>
</dbReference>